<dbReference type="Pfam" id="PF03884">
    <property type="entry name" value="YacG"/>
    <property type="match status" value="1"/>
</dbReference>
<dbReference type="HAMAP" id="MF_00649">
    <property type="entry name" value="DNA_gyrase_inhibitor_YacG"/>
    <property type="match status" value="1"/>
</dbReference>
<gene>
    <name evidence="3" type="primary">yacG</name>
    <name evidence="4" type="ordered locus">M301_0524</name>
</gene>
<comment type="subunit">
    <text evidence="3">Interacts with GyrB.</text>
</comment>
<protein>
    <recommendedName>
        <fullName evidence="3">DNA gyrase inhibitor YacG</fullName>
    </recommendedName>
</protein>
<dbReference type="STRING" id="666681.M301_0524"/>
<comment type="cofactor">
    <cofactor evidence="3">
        <name>Zn(2+)</name>
        <dbReference type="ChEBI" id="CHEBI:29105"/>
    </cofactor>
    <text evidence="3">Binds 1 zinc ion.</text>
</comment>
<dbReference type="SUPFAM" id="SSF57716">
    <property type="entry name" value="Glucocorticoid receptor-like (DNA-binding domain)"/>
    <property type="match status" value="1"/>
</dbReference>
<name>D7DMW9_METV0</name>
<feature type="binding site" evidence="3">
    <location>
        <position position="14"/>
    </location>
    <ligand>
        <name>Zn(2+)</name>
        <dbReference type="ChEBI" id="CHEBI:29105"/>
    </ligand>
</feature>
<comment type="similarity">
    <text evidence="3">Belongs to the DNA gyrase inhibitor YacG family.</text>
</comment>
<keyword evidence="5" id="KW-1185">Reference proteome</keyword>
<dbReference type="InterPro" id="IPR013088">
    <property type="entry name" value="Znf_NHR/GATA"/>
</dbReference>
<organism evidence="4 5">
    <name type="scientific">Methylotenera versatilis (strain 301)</name>
    <dbReference type="NCBI Taxonomy" id="666681"/>
    <lineage>
        <taxon>Bacteria</taxon>
        <taxon>Pseudomonadati</taxon>
        <taxon>Pseudomonadota</taxon>
        <taxon>Betaproteobacteria</taxon>
        <taxon>Nitrosomonadales</taxon>
        <taxon>Methylophilaceae</taxon>
        <taxon>Methylotenera</taxon>
    </lineage>
</organism>
<dbReference type="HOGENOM" id="CLU_178280_2_3_4"/>
<dbReference type="KEGG" id="meh:M301_0524"/>
<reference evidence="4 5" key="2">
    <citation type="journal article" date="2011" name="J. Bacteriol.">
        <title>Genomes of three methylotrophs from a single niche uncover genetic and metabolic divergence of Methylophilaceae.</title>
        <authorList>
            <person name="Lapidus A."/>
            <person name="Clum A."/>
            <person name="Labutti K."/>
            <person name="Kaluzhnaya M.G."/>
            <person name="Lim S."/>
            <person name="Beck D.A."/>
            <person name="Glavina Del Rio T."/>
            <person name="Nolan M."/>
            <person name="Mavromatis K."/>
            <person name="Huntemann M."/>
            <person name="Lucas S."/>
            <person name="Lidstrom M.E."/>
            <person name="Ivanova N."/>
            <person name="Chistoserdova L."/>
        </authorList>
    </citation>
    <scope>NUCLEOTIDE SEQUENCE [LARGE SCALE GENOMIC DNA]</scope>
    <source>
        <strain evidence="4 5">301</strain>
    </source>
</reference>
<evidence type="ECO:0000313" key="4">
    <source>
        <dbReference type="EMBL" id="ADI28908.1"/>
    </source>
</evidence>
<evidence type="ECO:0000313" key="5">
    <source>
        <dbReference type="Proteomes" id="UP000000383"/>
    </source>
</evidence>
<comment type="function">
    <text evidence="3">Inhibits all the catalytic activities of DNA gyrase by preventing its interaction with DNA. Acts by binding directly to the C-terminal domain of GyrB, which probably disrupts DNA binding by the gyrase.</text>
</comment>
<dbReference type="GO" id="GO:0008657">
    <property type="term" value="F:DNA topoisomerase type II (double strand cut, ATP-hydrolyzing) inhibitor activity"/>
    <property type="evidence" value="ECO:0007669"/>
    <property type="project" value="UniProtKB-UniRule"/>
</dbReference>
<feature type="binding site" evidence="3">
    <location>
        <position position="11"/>
    </location>
    <ligand>
        <name>Zn(2+)</name>
        <dbReference type="ChEBI" id="CHEBI:29105"/>
    </ligand>
</feature>
<reference evidence="5" key="1">
    <citation type="submission" date="2010-05" db="EMBL/GenBank/DDBJ databases">
        <title>Complete sequence of Methylotenera sp. 301.</title>
        <authorList>
            <person name="Lucas S."/>
            <person name="Copeland A."/>
            <person name="Lapidus A."/>
            <person name="Cheng J.-F."/>
            <person name="Bruce D."/>
            <person name="Goodwin L."/>
            <person name="Pitluck S."/>
            <person name="Clum A."/>
            <person name="Land M."/>
            <person name="Hauser L."/>
            <person name="Kyrpides N."/>
            <person name="Ivanova N."/>
            <person name="Chistoservova L."/>
            <person name="Kalyuzhnaya M."/>
            <person name="Woyke T."/>
        </authorList>
    </citation>
    <scope>NUCLEOTIDE SEQUENCE [LARGE SCALE GENOMIC DNA]</scope>
    <source>
        <strain evidence="5">301</strain>
    </source>
</reference>
<dbReference type="PANTHER" id="PTHR36150">
    <property type="entry name" value="DNA GYRASE INHIBITOR YACG"/>
    <property type="match status" value="1"/>
</dbReference>
<dbReference type="InterPro" id="IPR005584">
    <property type="entry name" value="DNA_gyrase_inhibitor_YacG"/>
</dbReference>
<dbReference type="PANTHER" id="PTHR36150:SF1">
    <property type="entry name" value="DNA GYRASE INHIBITOR YACG"/>
    <property type="match status" value="1"/>
</dbReference>
<dbReference type="RefSeq" id="WP_013147224.1">
    <property type="nucleotide sequence ID" value="NC_014207.1"/>
</dbReference>
<dbReference type="OrthoDB" id="9809663at2"/>
<evidence type="ECO:0000256" key="2">
    <source>
        <dbReference type="ARBA" id="ARBA00022833"/>
    </source>
</evidence>
<proteinExistence type="inferred from homology"/>
<evidence type="ECO:0000256" key="1">
    <source>
        <dbReference type="ARBA" id="ARBA00022723"/>
    </source>
</evidence>
<dbReference type="EMBL" id="CP002056">
    <property type="protein sequence ID" value="ADI28908.1"/>
    <property type="molecule type" value="Genomic_DNA"/>
</dbReference>
<feature type="binding site" evidence="3">
    <location>
        <position position="30"/>
    </location>
    <ligand>
        <name>Zn(2+)</name>
        <dbReference type="ChEBI" id="CHEBI:29105"/>
    </ligand>
</feature>
<keyword evidence="1 3" id="KW-0479">Metal-binding</keyword>
<accession>D7DMW9</accession>
<evidence type="ECO:0000256" key="3">
    <source>
        <dbReference type="HAMAP-Rule" id="MF_00649"/>
    </source>
</evidence>
<sequence>METTKKRLVACPNCKKLSEFSPSNAFRPFCGERCKMIDLGLWASEQYAIPVEIKEDDLEQEFSDVNFSRQ</sequence>
<dbReference type="eggNOG" id="COG3024">
    <property type="taxonomic scope" value="Bacteria"/>
</dbReference>
<dbReference type="GO" id="GO:0006355">
    <property type="term" value="P:regulation of DNA-templated transcription"/>
    <property type="evidence" value="ECO:0007669"/>
    <property type="project" value="InterPro"/>
</dbReference>
<dbReference type="AlphaFoldDB" id="D7DMW9"/>
<dbReference type="Proteomes" id="UP000000383">
    <property type="component" value="Chromosome"/>
</dbReference>
<keyword evidence="2 3" id="KW-0862">Zinc</keyword>
<dbReference type="Gene3D" id="3.30.50.10">
    <property type="entry name" value="Erythroid Transcription Factor GATA-1, subunit A"/>
    <property type="match status" value="1"/>
</dbReference>
<feature type="binding site" evidence="3">
    <location>
        <position position="34"/>
    </location>
    <ligand>
        <name>Zn(2+)</name>
        <dbReference type="ChEBI" id="CHEBI:29105"/>
    </ligand>
</feature>
<dbReference type="GO" id="GO:0008270">
    <property type="term" value="F:zinc ion binding"/>
    <property type="evidence" value="ECO:0007669"/>
    <property type="project" value="UniProtKB-UniRule"/>
</dbReference>